<feature type="binding site" evidence="6">
    <location>
        <begin position="33"/>
        <end position="40"/>
    </location>
    <ligand>
        <name>ATP</name>
        <dbReference type="ChEBI" id="CHEBI:30616"/>
    </ligand>
</feature>
<dbReference type="HAMAP" id="MF_01894">
    <property type="entry name" value="Smc_prok"/>
    <property type="match status" value="1"/>
</dbReference>
<dbReference type="AlphaFoldDB" id="A0A1N5U6E7"/>
<organism evidence="8 11">
    <name type="scientific">Cuniculiplasma divulgatum</name>
    <dbReference type="NCBI Taxonomy" id="1673428"/>
    <lineage>
        <taxon>Archaea</taxon>
        <taxon>Methanobacteriati</taxon>
        <taxon>Thermoplasmatota</taxon>
        <taxon>Thermoplasmata</taxon>
        <taxon>Thermoplasmatales</taxon>
        <taxon>Cuniculiplasmataceae</taxon>
        <taxon>Cuniculiplasma</taxon>
    </lineage>
</organism>
<dbReference type="SUPFAM" id="SSF75553">
    <property type="entry name" value="Smc hinge domain"/>
    <property type="match status" value="1"/>
</dbReference>
<feature type="domain" description="SMC hinge" evidence="7">
    <location>
        <begin position="526"/>
        <end position="644"/>
    </location>
</feature>
<dbReference type="PIRSF" id="PIRSF005719">
    <property type="entry name" value="SMC"/>
    <property type="match status" value="1"/>
</dbReference>
<dbReference type="InterPro" id="IPR024704">
    <property type="entry name" value="SMC"/>
</dbReference>
<dbReference type="Gene3D" id="3.30.70.1620">
    <property type="match status" value="1"/>
</dbReference>
<keyword evidence="5 6" id="KW-0238">DNA-binding</keyword>
<protein>
    <recommendedName>
        <fullName evidence="6">Chromosome partition protein Smc</fullName>
    </recommendedName>
</protein>
<comment type="similarity">
    <text evidence="6">Belongs to the SMC family.</text>
</comment>
<feature type="coiled-coil region" evidence="6">
    <location>
        <begin position="461"/>
        <end position="502"/>
    </location>
</feature>
<evidence type="ECO:0000313" key="8">
    <source>
        <dbReference type="EMBL" id="SIM56403.1"/>
    </source>
</evidence>
<evidence type="ECO:0000256" key="6">
    <source>
        <dbReference type="HAMAP-Rule" id="MF_01894"/>
    </source>
</evidence>
<dbReference type="InterPro" id="IPR027417">
    <property type="entry name" value="P-loop_NTPase"/>
</dbReference>
<evidence type="ECO:0000256" key="2">
    <source>
        <dbReference type="ARBA" id="ARBA00022741"/>
    </source>
</evidence>
<dbReference type="NCBIfam" id="TIGR02169">
    <property type="entry name" value="SMC_prok_A"/>
    <property type="match status" value="1"/>
</dbReference>
<sequence length="1172" mass="133341">MRLYSLEIKNFKSFCHKGMKIDFRPGLSMIAGPNGSGKSNIGDSLLFVLGTRSSKTVRADKLDDLIHNPANGDKKVSRAEVKAVFVEDRDDESFETVEISRTIEENGSEINSTYFINGKRSKHSEVDRFLENIGIQLDSYSFVLQGDINKFIYVSGNERRKLLESIAGIDAYNMRINSAKEKIDEIDKTILASETLRTEIEENIAVIEKEAEKLREYKKLNSDIVDLRATALSIQIRGIEIDLSGHQQSMEESEKKIADIKAILDDLDKEREVLAQKRMEIEKGIGEKIQKELESIRKGIESKKLERARSEISASNINISIDKERALIETNTGKIEEIDEEIDNLAKGFNELMKREEELKYRETSLRAQINQKIELQRNKTEEYRKATDELTVIEKQLKENSTITEKIRREESEESKKFKGLETKLGIKEENLTNEKYRLSETQWQLNQIKKDEGGNRSKNESLSKKYYELQSQIKELERERTETRSKMDNLGKEVERMRSEMGSRGFANKSISAIMEAKARGAISGIHRSIGELISYDEKYALAVEAAAGGRLNSIVVDNEDVAQDCIELLREKKLGRVTFIPLNKILPGRPRGKALTIIQQDRTTSLLSQQVKCQDVYANAIWYTFQDTVLVDSAEIAKKYMTGVRIVTLDGDIFEASGAISGGFMNRSRTTFNFSELDSKEKLLEDLRERFNSLDHDIRNLRQEYDDISKQLMDISKSGGEGKGKSDSLEAQLKESQKIRESLELEIQTLKIELKNSSASLEKLQELITKEEEKKASLEKRKNELYMIIGDNKEEGNDLSELQKELEKISNEQTSTMSIKSSNQTTMKKISERKSELMMENDNLIKNINAETTEKDRIEEEIAKFGNEIGRLEEEEEKLNENNRKIIQGLKEIERQLSDISQKSAGLESDMKNNENAVLTSKIKIQNFNEKLSALKEELRQNGGNVIIDYSSAQKANSEIAIRMAKLQEIGAVNQLAEEDLKRDMQRKENLVEKIDILKREVDSLIKLMAELEEVKTRVLLDLYGKVKIEMREIFKRLTRGGDVDMYLSDESNPLESELLIKAKPKGTTYTKLQSLSGGEKSLVALSFIVAVQRIKPSPIYFLDEIDMFLDGTNAEAMGELLRENSNTSQIIMISLKNAMSKFANSLFGVTMNKAAGCTEIFSKSFGGE</sequence>
<keyword evidence="10" id="KW-1185">Reference proteome</keyword>
<feature type="coiled-coil region" evidence="6">
    <location>
        <begin position="977"/>
        <end position="1018"/>
    </location>
</feature>
<dbReference type="KEGG" id="cdiv:CPM_0821"/>
<dbReference type="SMART" id="SM00968">
    <property type="entry name" value="SMC_hinge"/>
    <property type="match status" value="1"/>
</dbReference>
<feature type="coiled-coil region" evidence="6">
    <location>
        <begin position="169"/>
        <end position="217"/>
    </location>
</feature>
<dbReference type="PANTHER" id="PTHR43977">
    <property type="entry name" value="STRUCTURAL MAINTENANCE OF CHROMOSOMES PROTEIN 3"/>
    <property type="match status" value="1"/>
</dbReference>
<dbReference type="Proteomes" id="UP000195607">
    <property type="component" value="Chromosome I"/>
</dbReference>
<comment type="subcellular location">
    <subcellularLocation>
        <location evidence="6">Cytoplasm</location>
    </subcellularLocation>
</comment>
<comment type="function">
    <text evidence="6">Required for chromosome condensation and partitioning.</text>
</comment>
<dbReference type="GO" id="GO:0005524">
    <property type="term" value="F:ATP binding"/>
    <property type="evidence" value="ECO:0007669"/>
    <property type="project" value="UniProtKB-UniRule"/>
</dbReference>
<reference evidence="8 11" key="1">
    <citation type="submission" date="2016-04" db="EMBL/GenBank/DDBJ databases">
        <authorList>
            <person name="Evans L.H."/>
            <person name="Alamgir A."/>
            <person name="Owens N."/>
            <person name="Weber N.D."/>
            <person name="Virtaneva K."/>
            <person name="Barbian K."/>
            <person name="Babar A."/>
            <person name="Rosenke K."/>
        </authorList>
    </citation>
    <scope>NUCLEOTIDE SEQUENCE [LARGE SCALE GENOMIC DNA]</scope>
    <source>
        <strain evidence="8">S5</strain>
        <strain evidence="11">S5(T) (JCM 30642 \VKM B-2941)</strain>
    </source>
</reference>
<dbReference type="InterPro" id="IPR011890">
    <property type="entry name" value="SMC_prok"/>
</dbReference>
<proteinExistence type="inferred from homology"/>
<evidence type="ECO:0000259" key="7">
    <source>
        <dbReference type="SMART" id="SM00968"/>
    </source>
</evidence>
<accession>A0A1N5U6E7</accession>
<evidence type="ECO:0000313" key="10">
    <source>
        <dbReference type="Proteomes" id="UP000187822"/>
    </source>
</evidence>
<reference evidence="9" key="3">
    <citation type="submission" date="2016-06" db="EMBL/GenBank/DDBJ databases">
        <authorList>
            <person name="Olsen C.W."/>
            <person name="Carey S."/>
            <person name="Hinshaw L."/>
            <person name="Karasin A.I."/>
        </authorList>
    </citation>
    <scope>NUCLEOTIDE SEQUENCE [LARGE SCALE GENOMIC DNA]</scope>
    <source>
        <strain evidence="9">PM4</strain>
    </source>
</reference>
<comment type="domain">
    <text evidence="6">Contains large globular domains required for ATP hydrolysis at each terminus and a third globular domain forming a flexible hinge near the middle of the molecule. These domains are separated by coiled-coil structures.</text>
</comment>
<dbReference type="GO" id="GO:0006260">
    <property type="term" value="P:DNA replication"/>
    <property type="evidence" value="ECO:0007669"/>
    <property type="project" value="UniProtKB-UniRule"/>
</dbReference>
<dbReference type="InterPro" id="IPR010935">
    <property type="entry name" value="SMC_hinge"/>
</dbReference>
<dbReference type="GO" id="GO:0030261">
    <property type="term" value="P:chromosome condensation"/>
    <property type="evidence" value="ECO:0007669"/>
    <property type="project" value="InterPro"/>
</dbReference>
<dbReference type="Gene3D" id="1.20.1060.20">
    <property type="match status" value="1"/>
</dbReference>
<dbReference type="GO" id="GO:0016887">
    <property type="term" value="F:ATP hydrolysis activity"/>
    <property type="evidence" value="ECO:0007669"/>
    <property type="project" value="InterPro"/>
</dbReference>
<dbReference type="EMBL" id="LT671858">
    <property type="protein sequence ID" value="SIM56403.1"/>
    <property type="molecule type" value="Genomic_DNA"/>
</dbReference>
<dbReference type="InterPro" id="IPR003395">
    <property type="entry name" value="RecF/RecN/SMC_N"/>
</dbReference>
<dbReference type="GO" id="GO:0007062">
    <property type="term" value="P:sister chromatid cohesion"/>
    <property type="evidence" value="ECO:0007669"/>
    <property type="project" value="InterPro"/>
</dbReference>
<dbReference type="GO" id="GO:0003677">
    <property type="term" value="F:DNA binding"/>
    <property type="evidence" value="ECO:0007669"/>
    <property type="project" value="UniProtKB-UniRule"/>
</dbReference>
<dbReference type="Pfam" id="PF06470">
    <property type="entry name" value="SMC_hinge"/>
    <property type="match status" value="1"/>
</dbReference>
<comment type="subunit">
    <text evidence="6">Homodimer.</text>
</comment>
<dbReference type="GO" id="GO:0005737">
    <property type="term" value="C:cytoplasm"/>
    <property type="evidence" value="ECO:0007669"/>
    <property type="project" value="UniProtKB-SubCell"/>
</dbReference>
<evidence type="ECO:0000313" key="11">
    <source>
        <dbReference type="Proteomes" id="UP000195607"/>
    </source>
</evidence>
<evidence type="ECO:0000256" key="5">
    <source>
        <dbReference type="ARBA" id="ARBA00023125"/>
    </source>
</evidence>
<dbReference type="GeneID" id="41588098"/>
<dbReference type="GO" id="GO:0005694">
    <property type="term" value="C:chromosome"/>
    <property type="evidence" value="ECO:0007669"/>
    <property type="project" value="InterPro"/>
</dbReference>
<keyword evidence="1 6" id="KW-0963">Cytoplasm</keyword>
<dbReference type="RefSeq" id="WP_077076149.1">
    <property type="nucleotide sequence ID" value="NZ_LT671858.1"/>
</dbReference>
<name>A0A1N5U6E7_9ARCH</name>
<feature type="coiled-coil region" evidence="6">
    <location>
        <begin position="680"/>
        <end position="948"/>
    </location>
</feature>
<keyword evidence="4 6" id="KW-0175">Coiled coil</keyword>
<evidence type="ECO:0000256" key="1">
    <source>
        <dbReference type="ARBA" id="ARBA00022490"/>
    </source>
</evidence>
<dbReference type="STRING" id="1673428.CPM_0821"/>
<dbReference type="Pfam" id="PF02463">
    <property type="entry name" value="SMC_N"/>
    <property type="match status" value="1"/>
</dbReference>
<feature type="coiled-coil region" evidence="6">
    <location>
        <begin position="250"/>
        <end position="284"/>
    </location>
</feature>
<dbReference type="Gene3D" id="3.40.50.300">
    <property type="entry name" value="P-loop containing nucleotide triphosphate hydrolases"/>
    <property type="match status" value="2"/>
</dbReference>
<keyword evidence="2 6" id="KW-0547">Nucleotide-binding</keyword>
<gene>
    <name evidence="6" type="primary">smc</name>
    <name evidence="9" type="ORF">CPM_0821</name>
    <name evidence="8" type="ORF">CSP5_0824</name>
</gene>
<dbReference type="InterPro" id="IPR036277">
    <property type="entry name" value="SMC_hinge_sf"/>
</dbReference>
<dbReference type="Proteomes" id="UP000187822">
    <property type="component" value="Chromosome I"/>
</dbReference>
<feature type="coiled-coil region" evidence="6">
    <location>
        <begin position="335"/>
        <end position="414"/>
    </location>
</feature>
<evidence type="ECO:0000256" key="3">
    <source>
        <dbReference type="ARBA" id="ARBA00022840"/>
    </source>
</evidence>
<dbReference type="EMBL" id="LT719092">
    <property type="protein sequence ID" value="SJK84668.1"/>
    <property type="molecule type" value="Genomic_DNA"/>
</dbReference>
<reference evidence="10" key="2">
    <citation type="submission" date="2016-06" db="EMBL/GenBank/DDBJ databases">
        <authorList>
            <person name="Toshchakov V.S."/>
        </authorList>
    </citation>
    <scope>NUCLEOTIDE SEQUENCE [LARGE SCALE GENOMIC DNA]</scope>
    <source>
        <strain>PM4 (JCM 30641</strain>
        <strain evidence="10">\VKM B-2940)</strain>
    </source>
</reference>
<dbReference type="GO" id="GO:0007059">
    <property type="term" value="P:chromosome segregation"/>
    <property type="evidence" value="ECO:0007669"/>
    <property type="project" value="UniProtKB-UniRule"/>
</dbReference>
<keyword evidence="3 6" id="KW-0067">ATP-binding</keyword>
<evidence type="ECO:0000313" key="9">
    <source>
        <dbReference type="EMBL" id="SJK84668.1"/>
    </source>
</evidence>
<dbReference type="OrthoDB" id="9143at2157"/>
<dbReference type="SUPFAM" id="SSF52540">
    <property type="entry name" value="P-loop containing nucleoside triphosphate hydrolases"/>
    <property type="match status" value="2"/>
</dbReference>
<evidence type="ECO:0000256" key="4">
    <source>
        <dbReference type="ARBA" id="ARBA00023054"/>
    </source>
</evidence>